<keyword evidence="4" id="KW-0573">Peptidoglycan synthesis</keyword>
<sequence length="330" mass="34562">MADKEPEAKPGTAAILAGGMSYEHDISVRSGRRVADALRRAGWRVLSFDTDRTLLDRLDKESPDAVVPLLHGAAGEDGALRAVLETLSLPYVGSSAVASRRAWNKAGAKDYLSAAGVPVAPSVTLHRQVFSDLGTPRLLEAAVDAIGLPLVVKPAAGGSAMGVNRVSSPEDLPSAMMATYSYCDEAMVERYLPGRDIAVTVADFGDGPEALPPVEIEPLSGTNDFAARYNPGATRWHAPARLDAEAAERVAKLAVDTHRALGLRDLSRVDLIVGDDGEVTVLEANIAPGMTETSLAPMAIEAAGLDFGEAWARLLDKAAGRGPGGPEPLI</sequence>
<dbReference type="Proteomes" id="UP001595823">
    <property type="component" value="Unassembled WGS sequence"/>
</dbReference>
<dbReference type="PANTHER" id="PTHR23132">
    <property type="entry name" value="D-ALANINE--D-ALANINE LIGASE"/>
    <property type="match status" value="1"/>
</dbReference>
<accession>A0ABV8TWH7</accession>
<evidence type="ECO:0000256" key="3">
    <source>
        <dbReference type="ARBA" id="ARBA00023316"/>
    </source>
</evidence>
<dbReference type="InterPro" id="IPR011761">
    <property type="entry name" value="ATP-grasp"/>
</dbReference>
<dbReference type="Gene3D" id="3.30.470.20">
    <property type="entry name" value="ATP-grasp fold, B domain"/>
    <property type="match status" value="1"/>
</dbReference>
<evidence type="ECO:0000256" key="2">
    <source>
        <dbReference type="ARBA" id="ARBA00022598"/>
    </source>
</evidence>
<reference evidence="8" key="1">
    <citation type="journal article" date="2019" name="Int. J. Syst. Evol. Microbiol.">
        <title>The Global Catalogue of Microorganisms (GCM) 10K type strain sequencing project: providing services to taxonomists for standard genome sequencing and annotation.</title>
        <authorList>
            <consortium name="The Broad Institute Genomics Platform"/>
            <consortium name="The Broad Institute Genome Sequencing Center for Infectious Disease"/>
            <person name="Wu L."/>
            <person name="Ma J."/>
        </authorList>
    </citation>
    <scope>NUCLEOTIDE SEQUENCE [LARGE SCALE GENOMIC DNA]</scope>
    <source>
        <strain evidence="8">IBRC-M 10908</strain>
    </source>
</reference>
<dbReference type="GO" id="GO:0008716">
    <property type="term" value="F:D-alanine-D-alanine ligase activity"/>
    <property type="evidence" value="ECO:0007669"/>
    <property type="project" value="UniProtKB-EC"/>
</dbReference>
<dbReference type="EC" id="6.3.2.4" evidence="4"/>
<dbReference type="PANTHER" id="PTHR23132:SF23">
    <property type="entry name" value="D-ALANINE--D-ALANINE LIGASE B"/>
    <property type="match status" value="1"/>
</dbReference>
<gene>
    <name evidence="4" type="primary">ddl</name>
    <name evidence="7" type="ORF">ACFPET_08015</name>
</gene>
<dbReference type="InterPro" id="IPR011095">
    <property type="entry name" value="Dala_Dala_lig_C"/>
</dbReference>
<evidence type="ECO:0000256" key="5">
    <source>
        <dbReference type="PROSITE-ProRule" id="PRU00409"/>
    </source>
</evidence>
<keyword evidence="8" id="KW-1185">Reference proteome</keyword>
<name>A0ABV8TWH7_9ACTN</name>
<dbReference type="PROSITE" id="PS50975">
    <property type="entry name" value="ATP_GRASP"/>
    <property type="match status" value="1"/>
</dbReference>
<protein>
    <recommendedName>
        <fullName evidence="4">D-alanine--D-alanine ligase</fullName>
        <ecNumber evidence="4">6.3.2.4</ecNumber>
    </recommendedName>
    <alternativeName>
        <fullName evidence="4">D-Ala-D-Ala ligase</fullName>
    </alternativeName>
    <alternativeName>
        <fullName evidence="4">D-alanylalanine synthetase</fullName>
    </alternativeName>
</protein>
<evidence type="ECO:0000313" key="8">
    <source>
        <dbReference type="Proteomes" id="UP001595823"/>
    </source>
</evidence>
<keyword evidence="3 4" id="KW-0961">Cell wall biogenesis/degradation</keyword>
<dbReference type="InterPro" id="IPR013815">
    <property type="entry name" value="ATP_grasp_subdomain_1"/>
</dbReference>
<comment type="pathway">
    <text evidence="4">Cell wall biogenesis; peptidoglycan biosynthesis.</text>
</comment>
<keyword evidence="4" id="KW-0963">Cytoplasm</keyword>
<dbReference type="SUPFAM" id="SSF52440">
    <property type="entry name" value="PreATP-grasp domain"/>
    <property type="match status" value="1"/>
</dbReference>
<dbReference type="RefSeq" id="WP_380619547.1">
    <property type="nucleotide sequence ID" value="NZ_JBHSDK010000012.1"/>
</dbReference>
<dbReference type="HAMAP" id="MF_00047">
    <property type="entry name" value="Dala_Dala_lig"/>
    <property type="match status" value="1"/>
</dbReference>
<feature type="domain" description="ATP-grasp" evidence="6">
    <location>
        <begin position="109"/>
        <end position="316"/>
    </location>
</feature>
<dbReference type="InterPro" id="IPR005905">
    <property type="entry name" value="D_ala_D_ala"/>
</dbReference>
<organism evidence="7 8">
    <name type="scientific">Salininema proteolyticum</name>
    <dbReference type="NCBI Taxonomy" id="1607685"/>
    <lineage>
        <taxon>Bacteria</taxon>
        <taxon>Bacillati</taxon>
        <taxon>Actinomycetota</taxon>
        <taxon>Actinomycetes</taxon>
        <taxon>Glycomycetales</taxon>
        <taxon>Glycomycetaceae</taxon>
        <taxon>Salininema</taxon>
    </lineage>
</organism>
<evidence type="ECO:0000313" key="7">
    <source>
        <dbReference type="EMBL" id="MFC4335143.1"/>
    </source>
</evidence>
<dbReference type="Gene3D" id="3.40.50.20">
    <property type="match status" value="1"/>
</dbReference>
<keyword evidence="5" id="KW-0547">Nucleotide-binding</keyword>
<keyword evidence="4" id="KW-0133">Cell shape</keyword>
<dbReference type="PIRSF" id="PIRSF039102">
    <property type="entry name" value="Ddl/VanB"/>
    <property type="match status" value="1"/>
</dbReference>
<comment type="function">
    <text evidence="4">Cell wall formation.</text>
</comment>
<comment type="similarity">
    <text evidence="1 4">Belongs to the D-alanine--D-alanine ligase family.</text>
</comment>
<comment type="caution">
    <text evidence="7">The sequence shown here is derived from an EMBL/GenBank/DDBJ whole genome shotgun (WGS) entry which is preliminary data.</text>
</comment>
<dbReference type="NCBIfam" id="NF002378">
    <property type="entry name" value="PRK01372.1"/>
    <property type="match status" value="1"/>
</dbReference>
<comment type="subcellular location">
    <subcellularLocation>
        <location evidence="4">Cytoplasm</location>
    </subcellularLocation>
</comment>
<proteinExistence type="inferred from homology"/>
<dbReference type="SUPFAM" id="SSF56059">
    <property type="entry name" value="Glutathione synthetase ATP-binding domain-like"/>
    <property type="match status" value="1"/>
</dbReference>
<evidence type="ECO:0000256" key="4">
    <source>
        <dbReference type="HAMAP-Rule" id="MF_00047"/>
    </source>
</evidence>
<keyword evidence="2 4" id="KW-0436">Ligase</keyword>
<dbReference type="Gene3D" id="3.30.1490.20">
    <property type="entry name" value="ATP-grasp fold, A domain"/>
    <property type="match status" value="1"/>
</dbReference>
<dbReference type="Pfam" id="PF07478">
    <property type="entry name" value="Dala_Dala_lig_C"/>
    <property type="match status" value="1"/>
</dbReference>
<keyword evidence="5" id="KW-0067">ATP-binding</keyword>
<comment type="catalytic activity">
    <reaction evidence="4">
        <text>2 D-alanine + ATP = D-alanyl-D-alanine + ADP + phosphate + H(+)</text>
        <dbReference type="Rhea" id="RHEA:11224"/>
        <dbReference type="ChEBI" id="CHEBI:15378"/>
        <dbReference type="ChEBI" id="CHEBI:30616"/>
        <dbReference type="ChEBI" id="CHEBI:43474"/>
        <dbReference type="ChEBI" id="CHEBI:57416"/>
        <dbReference type="ChEBI" id="CHEBI:57822"/>
        <dbReference type="ChEBI" id="CHEBI:456216"/>
        <dbReference type="EC" id="6.3.2.4"/>
    </reaction>
</comment>
<dbReference type="InterPro" id="IPR016185">
    <property type="entry name" value="PreATP-grasp_dom_sf"/>
</dbReference>
<dbReference type="EMBL" id="JBHSDK010000012">
    <property type="protein sequence ID" value="MFC4335143.1"/>
    <property type="molecule type" value="Genomic_DNA"/>
</dbReference>
<evidence type="ECO:0000259" key="6">
    <source>
        <dbReference type="PROSITE" id="PS50975"/>
    </source>
</evidence>
<evidence type="ECO:0000256" key="1">
    <source>
        <dbReference type="ARBA" id="ARBA00010871"/>
    </source>
</evidence>